<dbReference type="AlphaFoldDB" id="A0A814IPB7"/>
<proteinExistence type="predicted"/>
<accession>A0A814IPB7</accession>
<organism evidence="1 2">
    <name type="scientific">Brachionus calyciflorus</name>
    <dbReference type="NCBI Taxonomy" id="104777"/>
    <lineage>
        <taxon>Eukaryota</taxon>
        <taxon>Metazoa</taxon>
        <taxon>Spiralia</taxon>
        <taxon>Gnathifera</taxon>
        <taxon>Rotifera</taxon>
        <taxon>Eurotatoria</taxon>
        <taxon>Monogononta</taxon>
        <taxon>Pseudotrocha</taxon>
        <taxon>Ploima</taxon>
        <taxon>Brachionidae</taxon>
        <taxon>Brachionus</taxon>
    </lineage>
</organism>
<dbReference type="EMBL" id="CAJNOC010004593">
    <property type="protein sequence ID" value="CAF1027137.1"/>
    <property type="molecule type" value="Genomic_DNA"/>
</dbReference>
<gene>
    <name evidence="1" type="ORF">OXX778_LOCUS17673</name>
</gene>
<evidence type="ECO:0000313" key="1">
    <source>
        <dbReference type="EMBL" id="CAF1027137.1"/>
    </source>
</evidence>
<evidence type="ECO:0000313" key="2">
    <source>
        <dbReference type="Proteomes" id="UP000663879"/>
    </source>
</evidence>
<dbReference type="OrthoDB" id="116216at2759"/>
<sequence length="96" mass="11477">MQKQTEITGLNIYLLFLWPIDLDFIPLQITPFELIYGRKMLPYKDWITEENDVEAILIRTNEIKELFDVTISTKAIEIIRHNQEKQIEIQNNSQKQ</sequence>
<name>A0A814IPB7_9BILA</name>
<protein>
    <submittedName>
        <fullName evidence="1">Uncharacterized protein</fullName>
    </submittedName>
</protein>
<keyword evidence="2" id="KW-1185">Reference proteome</keyword>
<dbReference type="Proteomes" id="UP000663879">
    <property type="component" value="Unassembled WGS sequence"/>
</dbReference>
<comment type="caution">
    <text evidence="1">The sequence shown here is derived from an EMBL/GenBank/DDBJ whole genome shotgun (WGS) entry which is preliminary data.</text>
</comment>
<reference evidence="1" key="1">
    <citation type="submission" date="2021-02" db="EMBL/GenBank/DDBJ databases">
        <authorList>
            <person name="Nowell W R."/>
        </authorList>
    </citation>
    <scope>NUCLEOTIDE SEQUENCE</scope>
    <source>
        <strain evidence="1">Ploen Becks lab</strain>
    </source>
</reference>